<feature type="domain" description="SIS" evidence="3">
    <location>
        <begin position="53"/>
        <end position="216"/>
    </location>
</feature>
<evidence type="ECO:0000313" key="4">
    <source>
        <dbReference type="EMBL" id="QQR40951.1"/>
    </source>
</evidence>
<dbReference type="CDD" id="cd05007">
    <property type="entry name" value="SIS_Etherase"/>
    <property type="match status" value="1"/>
</dbReference>
<gene>
    <name evidence="4" type="ORF">JI748_08215</name>
</gene>
<dbReference type="InterPro" id="IPR001347">
    <property type="entry name" value="SIS_dom"/>
</dbReference>
<dbReference type="PROSITE" id="PS51464">
    <property type="entry name" value="SIS"/>
    <property type="match status" value="1"/>
</dbReference>
<evidence type="ECO:0000256" key="2">
    <source>
        <dbReference type="ARBA" id="ARBA00023277"/>
    </source>
</evidence>
<dbReference type="Proteomes" id="UP000595857">
    <property type="component" value="Chromosome"/>
</dbReference>
<name>A0ABX7C9Q9_9HYPH</name>
<reference evidence="4 5" key="1">
    <citation type="submission" date="2021-01" db="EMBL/GenBank/DDBJ databases">
        <title>Genome seq and assembly of Devosia sp. LEGU1.</title>
        <authorList>
            <person name="Chhetri G."/>
        </authorList>
    </citation>
    <scope>NUCLEOTIDE SEQUENCE [LARGE SCALE GENOMIC DNA]</scope>
    <source>
        <strain evidence="4 5">LEGU1</strain>
    </source>
</reference>
<proteinExistence type="predicted"/>
<keyword evidence="2" id="KW-0119">Carbohydrate metabolism</keyword>
<evidence type="ECO:0000259" key="3">
    <source>
        <dbReference type="PROSITE" id="PS51464"/>
    </source>
</evidence>
<keyword evidence="1" id="KW-0456">Lyase</keyword>
<dbReference type="Gene3D" id="1.10.8.1080">
    <property type="match status" value="1"/>
</dbReference>
<dbReference type="NCBIfam" id="NF003915">
    <property type="entry name" value="PRK05441.1"/>
    <property type="match status" value="1"/>
</dbReference>
<dbReference type="Gene3D" id="3.40.50.10490">
    <property type="entry name" value="Glucose-6-phosphate isomerase like protein, domain 1"/>
    <property type="match status" value="1"/>
</dbReference>
<dbReference type="Pfam" id="PF13580">
    <property type="entry name" value="SIS_2"/>
    <property type="match status" value="1"/>
</dbReference>
<dbReference type="RefSeq" id="WP_201636729.1">
    <property type="nucleotide sequence ID" value="NZ_CP068046.1"/>
</dbReference>
<dbReference type="EMBL" id="CP068046">
    <property type="protein sequence ID" value="QQR40951.1"/>
    <property type="molecule type" value="Genomic_DNA"/>
</dbReference>
<dbReference type="SUPFAM" id="SSF53697">
    <property type="entry name" value="SIS domain"/>
    <property type="match status" value="1"/>
</dbReference>
<protein>
    <submittedName>
        <fullName evidence="4">N-acetylmuramic acid 6-phosphate etherase</fullName>
    </submittedName>
</protein>
<dbReference type="InterPro" id="IPR046348">
    <property type="entry name" value="SIS_dom_sf"/>
</dbReference>
<dbReference type="InterPro" id="IPR005488">
    <property type="entry name" value="Etherase_MurQ"/>
</dbReference>
<dbReference type="PANTHER" id="PTHR10088:SF4">
    <property type="entry name" value="GLUCOKINASE REGULATORY PROTEIN"/>
    <property type="match status" value="1"/>
</dbReference>
<dbReference type="InterPro" id="IPR040190">
    <property type="entry name" value="MURQ/GCKR"/>
</dbReference>
<organism evidence="4 5">
    <name type="scientific">Devosia rhizoryzae</name>
    <dbReference type="NCBI Taxonomy" id="2774137"/>
    <lineage>
        <taxon>Bacteria</taxon>
        <taxon>Pseudomonadati</taxon>
        <taxon>Pseudomonadota</taxon>
        <taxon>Alphaproteobacteria</taxon>
        <taxon>Hyphomicrobiales</taxon>
        <taxon>Devosiaceae</taxon>
        <taxon>Devosia</taxon>
    </lineage>
</organism>
<sequence>MTNKQTEQFHAQAQGLDLRPATEILQLLAAGQVAASASVEAAIPQIARAANTAAQTVREGGRLIYAAAGSSGLMALADALELPGTYGIERRQVVVLLAGGTEALQDLRGGPEDDGEAAAAAVKALRPGPKDTLIALTASGHTPYPVAAAKAAQAAGARTIGFANNAGAILFDHVDVAVCLPTPPEVIAGSTRMGAGTAQKIALNMLSTLMAIELGHVHDGMMVNVIADNEKLRGRARGIVMAAAQVDDATAAKALETSQGAVKPAILIAAGASPKQASQLLSMHGDMLRPALAELAKSL</sequence>
<dbReference type="PANTHER" id="PTHR10088">
    <property type="entry name" value="GLUCOKINASE REGULATORY PROTEIN"/>
    <property type="match status" value="1"/>
</dbReference>
<accession>A0ABX7C9Q9</accession>
<evidence type="ECO:0000256" key="1">
    <source>
        <dbReference type="ARBA" id="ARBA00023239"/>
    </source>
</evidence>
<evidence type="ECO:0000313" key="5">
    <source>
        <dbReference type="Proteomes" id="UP000595857"/>
    </source>
</evidence>
<keyword evidence="5" id="KW-1185">Reference proteome</keyword>